<accession>A0A0P1A8F9</accession>
<dbReference type="RefSeq" id="XP_024573318.1">
    <property type="nucleotide sequence ID" value="XM_024722219.1"/>
</dbReference>
<reference evidence="2" key="1">
    <citation type="submission" date="2014-09" db="EMBL/GenBank/DDBJ databases">
        <authorList>
            <person name="Sharma Rahul"/>
            <person name="Thines Marco"/>
        </authorList>
    </citation>
    <scope>NUCLEOTIDE SEQUENCE [LARGE SCALE GENOMIC DNA]</scope>
</reference>
<dbReference type="AlphaFoldDB" id="A0A0P1A8F9"/>
<name>A0A0P1A8F9_PLAHL</name>
<dbReference type="GeneID" id="36399253"/>
<protein>
    <submittedName>
        <fullName evidence="1">Uncharacterized protein</fullName>
    </submittedName>
</protein>
<evidence type="ECO:0000313" key="2">
    <source>
        <dbReference type="Proteomes" id="UP000054928"/>
    </source>
</evidence>
<organism evidence="1 2">
    <name type="scientific">Plasmopara halstedii</name>
    <name type="common">Downy mildew of sunflower</name>
    <dbReference type="NCBI Taxonomy" id="4781"/>
    <lineage>
        <taxon>Eukaryota</taxon>
        <taxon>Sar</taxon>
        <taxon>Stramenopiles</taxon>
        <taxon>Oomycota</taxon>
        <taxon>Peronosporomycetes</taxon>
        <taxon>Peronosporales</taxon>
        <taxon>Peronosporaceae</taxon>
        <taxon>Plasmopara</taxon>
    </lineage>
</organism>
<sequence>MKGHRTSRRLRVPGAQQVAQIWMSNFDYNILHRPPLHSLRDLNGTKQIVQHYHLKTRLRLQANTTVCKL</sequence>
<evidence type="ECO:0000313" key="1">
    <source>
        <dbReference type="EMBL" id="CEG36949.1"/>
    </source>
</evidence>
<dbReference type="EMBL" id="CCYD01000252">
    <property type="protein sequence ID" value="CEG36949.1"/>
    <property type="molecule type" value="Genomic_DNA"/>
</dbReference>
<proteinExistence type="predicted"/>
<dbReference type="Proteomes" id="UP000054928">
    <property type="component" value="Unassembled WGS sequence"/>
</dbReference>
<keyword evidence="2" id="KW-1185">Reference proteome</keyword>